<protein>
    <submittedName>
        <fullName evidence="1">Uncharacterized protein</fullName>
    </submittedName>
</protein>
<proteinExistence type="predicted"/>
<reference evidence="2" key="1">
    <citation type="journal article" date="2023" name="Front. Plant Sci.">
        <title>Chromosomal-level genome assembly of Melastoma candidum provides insights into trichome evolution.</title>
        <authorList>
            <person name="Zhong Y."/>
            <person name="Wu W."/>
            <person name="Sun C."/>
            <person name="Zou P."/>
            <person name="Liu Y."/>
            <person name="Dai S."/>
            <person name="Zhou R."/>
        </authorList>
    </citation>
    <scope>NUCLEOTIDE SEQUENCE [LARGE SCALE GENOMIC DNA]</scope>
</reference>
<organism evidence="1 2">
    <name type="scientific">Melastoma candidum</name>
    <dbReference type="NCBI Taxonomy" id="119954"/>
    <lineage>
        <taxon>Eukaryota</taxon>
        <taxon>Viridiplantae</taxon>
        <taxon>Streptophyta</taxon>
        <taxon>Embryophyta</taxon>
        <taxon>Tracheophyta</taxon>
        <taxon>Spermatophyta</taxon>
        <taxon>Magnoliopsida</taxon>
        <taxon>eudicotyledons</taxon>
        <taxon>Gunneridae</taxon>
        <taxon>Pentapetalae</taxon>
        <taxon>rosids</taxon>
        <taxon>malvids</taxon>
        <taxon>Myrtales</taxon>
        <taxon>Melastomataceae</taxon>
        <taxon>Melastomatoideae</taxon>
        <taxon>Melastomateae</taxon>
        <taxon>Melastoma</taxon>
    </lineage>
</organism>
<sequence>MPHSSCHSSMNLLSPTPKTCLALSPHISQNLDRESNNDEELSVAGIHKCHLSAWRHKGDSVRTIKDQHWGMRQKPKVQLHKELKLTTTKEIVHDDELNIERIVDGWTDSTSLCHGRDETCPKTRKHVQRKQLLQFDKSHIPAFYGAWPKKSHVVGPRHPFRMDPDLDYDVDSDEEWEEDDPGENLSDYNEDDEQMLEDYSKIDEEESEDVFLYLMVICPRMRVCKWTNWT</sequence>
<evidence type="ECO:0000313" key="2">
    <source>
        <dbReference type="Proteomes" id="UP001057402"/>
    </source>
</evidence>
<dbReference type="EMBL" id="CM042886">
    <property type="protein sequence ID" value="KAI4340774.1"/>
    <property type="molecule type" value="Genomic_DNA"/>
</dbReference>
<comment type="caution">
    <text evidence="1">The sequence shown here is derived from an EMBL/GenBank/DDBJ whole genome shotgun (WGS) entry which is preliminary data.</text>
</comment>
<evidence type="ECO:0000313" key="1">
    <source>
        <dbReference type="EMBL" id="KAI4340774.1"/>
    </source>
</evidence>
<gene>
    <name evidence="1" type="ORF">MLD38_025581</name>
</gene>
<dbReference type="Proteomes" id="UP001057402">
    <property type="component" value="Chromosome 7"/>
</dbReference>
<keyword evidence="2" id="KW-1185">Reference proteome</keyword>
<accession>A0ACB9NYX5</accession>
<name>A0ACB9NYX5_9MYRT</name>